<feature type="compositionally biased region" description="Basic and acidic residues" evidence="1">
    <location>
        <begin position="83"/>
        <end position="96"/>
    </location>
</feature>
<sequence>GGVGRGRHVVGKARRGHRAGLDADPGGEVRSDAIELPPGRRIARRSVPFIRSRAQTRRWRQCATAPRTAGRRADPLAGRPHRTILEDGSFRGREGGRAGRIGIVATRARLDGEGAGTAAAAAGTALASSSTALCDDIHGRSAGEGRDGRQR</sequence>
<protein>
    <submittedName>
        <fullName evidence="2">Uncharacterized protein</fullName>
    </submittedName>
</protein>
<feature type="compositionally biased region" description="Basic and acidic residues" evidence="1">
    <location>
        <begin position="135"/>
        <end position="151"/>
    </location>
</feature>
<dbReference type="AlphaFoldDB" id="A0ABD3N582"/>
<proteinExistence type="predicted"/>
<comment type="caution">
    <text evidence="2">The sequence shown here is derived from an EMBL/GenBank/DDBJ whole genome shotgun (WGS) entry which is preliminary data.</text>
</comment>
<feature type="region of interest" description="Disordered" evidence="1">
    <location>
        <begin position="127"/>
        <end position="151"/>
    </location>
</feature>
<feature type="compositionally biased region" description="Basic residues" evidence="1">
    <location>
        <begin position="1"/>
        <end position="18"/>
    </location>
</feature>
<keyword evidence="3" id="KW-1185">Reference proteome</keyword>
<evidence type="ECO:0000313" key="3">
    <source>
        <dbReference type="Proteomes" id="UP001530315"/>
    </source>
</evidence>
<organism evidence="2 3">
    <name type="scientific">Stephanodiscus triporus</name>
    <dbReference type="NCBI Taxonomy" id="2934178"/>
    <lineage>
        <taxon>Eukaryota</taxon>
        <taxon>Sar</taxon>
        <taxon>Stramenopiles</taxon>
        <taxon>Ochrophyta</taxon>
        <taxon>Bacillariophyta</taxon>
        <taxon>Coscinodiscophyceae</taxon>
        <taxon>Thalassiosirophycidae</taxon>
        <taxon>Stephanodiscales</taxon>
        <taxon>Stephanodiscaceae</taxon>
        <taxon>Stephanodiscus</taxon>
    </lineage>
</organism>
<feature type="region of interest" description="Disordered" evidence="1">
    <location>
        <begin position="57"/>
        <end position="96"/>
    </location>
</feature>
<feature type="region of interest" description="Disordered" evidence="1">
    <location>
        <begin position="1"/>
        <end position="36"/>
    </location>
</feature>
<name>A0ABD3N582_9STRA</name>
<reference evidence="2 3" key="1">
    <citation type="submission" date="2024-10" db="EMBL/GenBank/DDBJ databases">
        <title>Updated reference genomes for cyclostephanoid diatoms.</title>
        <authorList>
            <person name="Roberts W.R."/>
            <person name="Alverson A.J."/>
        </authorList>
    </citation>
    <scope>NUCLEOTIDE SEQUENCE [LARGE SCALE GENOMIC DNA]</scope>
    <source>
        <strain evidence="2 3">AJA276-08</strain>
    </source>
</reference>
<feature type="non-terminal residue" evidence="2">
    <location>
        <position position="1"/>
    </location>
</feature>
<dbReference type="Proteomes" id="UP001530315">
    <property type="component" value="Unassembled WGS sequence"/>
</dbReference>
<dbReference type="EMBL" id="JALLAZ020001627">
    <property type="protein sequence ID" value="KAL3770483.1"/>
    <property type="molecule type" value="Genomic_DNA"/>
</dbReference>
<evidence type="ECO:0000256" key="1">
    <source>
        <dbReference type="SAM" id="MobiDB-lite"/>
    </source>
</evidence>
<gene>
    <name evidence="2" type="ORF">ACHAW5_001496</name>
</gene>
<evidence type="ECO:0000313" key="2">
    <source>
        <dbReference type="EMBL" id="KAL3770483.1"/>
    </source>
</evidence>
<accession>A0ABD3N582</accession>